<evidence type="ECO:0000256" key="1">
    <source>
        <dbReference type="ARBA" id="ARBA00006049"/>
    </source>
</evidence>
<evidence type="ECO:0000256" key="4">
    <source>
        <dbReference type="ARBA" id="ARBA00022737"/>
    </source>
</evidence>
<accession>D8M024</accession>
<feature type="region of interest" description="Disordered" evidence="7">
    <location>
        <begin position="38"/>
        <end position="60"/>
    </location>
</feature>
<keyword evidence="4" id="KW-0677">Repeat</keyword>
<keyword evidence="5" id="KW-0106">Calcium</keyword>
<evidence type="ECO:0000256" key="8">
    <source>
        <dbReference type="SAM" id="Phobius"/>
    </source>
</evidence>
<dbReference type="Gene3D" id="1.10.238.10">
    <property type="entry name" value="EF-hand"/>
    <property type="match status" value="1"/>
</dbReference>
<keyword evidence="11" id="KW-1185">Reference proteome</keyword>
<keyword evidence="8" id="KW-0472">Membrane</keyword>
<protein>
    <recommendedName>
        <fullName evidence="9">EF-hand domain-containing protein</fullName>
    </recommendedName>
</protein>
<organism evidence="10">
    <name type="scientific">Blastocystis hominis</name>
    <dbReference type="NCBI Taxonomy" id="12968"/>
    <lineage>
        <taxon>Eukaryota</taxon>
        <taxon>Sar</taxon>
        <taxon>Stramenopiles</taxon>
        <taxon>Bigyra</taxon>
        <taxon>Opalozoa</taxon>
        <taxon>Opalinata</taxon>
        <taxon>Blastocystidae</taxon>
        <taxon>Blastocystis</taxon>
    </lineage>
</organism>
<feature type="transmembrane region" description="Helical" evidence="8">
    <location>
        <begin position="6"/>
        <end position="25"/>
    </location>
</feature>
<feature type="domain" description="EF-hand" evidence="9">
    <location>
        <begin position="147"/>
        <end position="182"/>
    </location>
</feature>
<dbReference type="PROSITE" id="PS00018">
    <property type="entry name" value="EF_HAND_1"/>
    <property type="match status" value="2"/>
</dbReference>
<dbReference type="Proteomes" id="UP000008312">
    <property type="component" value="Unassembled WGS sequence"/>
</dbReference>
<dbReference type="InterPro" id="IPR002048">
    <property type="entry name" value="EF_hand_dom"/>
</dbReference>
<evidence type="ECO:0000256" key="6">
    <source>
        <dbReference type="ARBA" id="ARBA00023288"/>
    </source>
</evidence>
<gene>
    <name evidence="10" type="ORF">GSBLH_T00007022001</name>
</gene>
<feature type="domain" description="EF-hand" evidence="9">
    <location>
        <begin position="111"/>
        <end position="146"/>
    </location>
</feature>
<keyword evidence="2" id="KW-0519">Myristate</keyword>
<keyword evidence="8" id="KW-1133">Transmembrane helix</keyword>
<evidence type="ECO:0000259" key="9">
    <source>
        <dbReference type="PROSITE" id="PS50222"/>
    </source>
</evidence>
<dbReference type="InterPro" id="IPR028846">
    <property type="entry name" value="Recoverin"/>
</dbReference>
<dbReference type="GO" id="GO:0005509">
    <property type="term" value="F:calcium ion binding"/>
    <property type="evidence" value="ECO:0007669"/>
    <property type="project" value="InterPro"/>
</dbReference>
<dbReference type="InParanoid" id="D8M024"/>
<evidence type="ECO:0000313" key="10">
    <source>
        <dbReference type="EMBL" id="CBK21413.2"/>
    </source>
</evidence>
<reference evidence="10" key="1">
    <citation type="submission" date="2010-02" db="EMBL/GenBank/DDBJ databases">
        <title>Sequencing and annotation of the Blastocystis hominis genome.</title>
        <authorList>
            <person name="Wincker P."/>
        </authorList>
    </citation>
    <scope>NUCLEOTIDE SEQUENCE</scope>
    <source>
        <strain evidence="10">Singapore isolate B</strain>
    </source>
</reference>
<name>D8M024_BLAHO</name>
<sequence length="263" mass="30749">MKSKFLPIVSTIVLGCFYYSLYRFYKWIIDESDKEEIKSMEEENSEQSNNETKKPDALEESDDLVDDQITIQTLISEDPLYNNFKFNEIRSVMKALTLEDFKDVFKQLDITDDAIVNNMFRVWDYDQDGYVSIRDFVHTFAYALRSTEKNHLMYIFDSCDLNNDGVLSTEEVQKCIYFVLKMDPSVEPEMLEELTIQHTRNVGMNSRLNVVFEQLHIDMMRGISREVFLSKGQFLRENLNIMSIFGLSLVEGLSSEAETEAKE</sequence>
<comment type="similarity">
    <text evidence="1">Belongs to the recoverin family.</text>
</comment>
<dbReference type="InterPro" id="IPR018247">
    <property type="entry name" value="EF_Hand_1_Ca_BS"/>
</dbReference>
<dbReference type="PROSITE" id="PS50222">
    <property type="entry name" value="EF_HAND_2"/>
    <property type="match status" value="2"/>
</dbReference>
<dbReference type="InterPro" id="IPR011992">
    <property type="entry name" value="EF-hand-dom_pair"/>
</dbReference>
<dbReference type="PANTHER" id="PTHR23055">
    <property type="entry name" value="CALCIUM BINDING PROTEINS"/>
    <property type="match status" value="1"/>
</dbReference>
<dbReference type="PANTHER" id="PTHR23055:SF178">
    <property type="entry name" value="NEUROCALCIN HOMOLOG"/>
    <property type="match status" value="1"/>
</dbReference>
<evidence type="ECO:0000256" key="2">
    <source>
        <dbReference type="ARBA" id="ARBA00022707"/>
    </source>
</evidence>
<dbReference type="AlphaFoldDB" id="D8M024"/>
<evidence type="ECO:0000313" key="11">
    <source>
        <dbReference type="Proteomes" id="UP000008312"/>
    </source>
</evidence>
<dbReference type="PROSITE" id="PS51257">
    <property type="entry name" value="PROKAR_LIPOPROTEIN"/>
    <property type="match status" value="1"/>
</dbReference>
<evidence type="ECO:0000256" key="3">
    <source>
        <dbReference type="ARBA" id="ARBA00022723"/>
    </source>
</evidence>
<dbReference type="EMBL" id="FN668642">
    <property type="protein sequence ID" value="CBK21413.2"/>
    <property type="molecule type" value="Genomic_DNA"/>
</dbReference>
<dbReference type="GeneID" id="24923146"/>
<evidence type="ECO:0000256" key="5">
    <source>
        <dbReference type="ARBA" id="ARBA00022837"/>
    </source>
</evidence>
<dbReference type="SUPFAM" id="SSF47473">
    <property type="entry name" value="EF-hand"/>
    <property type="match status" value="1"/>
</dbReference>
<keyword evidence="3" id="KW-0479">Metal-binding</keyword>
<keyword evidence="8" id="KW-0812">Transmembrane</keyword>
<evidence type="ECO:0000256" key="7">
    <source>
        <dbReference type="SAM" id="MobiDB-lite"/>
    </source>
</evidence>
<dbReference type="RefSeq" id="XP_012895461.1">
    <property type="nucleotide sequence ID" value="XM_013040007.1"/>
</dbReference>
<proteinExistence type="inferred from homology"/>
<dbReference type="OrthoDB" id="47802at2759"/>
<keyword evidence="6" id="KW-0449">Lipoprotein</keyword>